<dbReference type="Pfam" id="PF20009">
    <property type="entry name" value="GEVED"/>
    <property type="match status" value="4"/>
</dbReference>
<feature type="region of interest" description="Disordered" evidence="4">
    <location>
        <begin position="2403"/>
        <end position="2433"/>
    </location>
</feature>
<evidence type="ECO:0000313" key="7">
    <source>
        <dbReference type="EMBL" id="AEE50001.1"/>
    </source>
</evidence>
<accession>F4KQL2</accession>
<protein>
    <submittedName>
        <fullName evidence="7">Cna B domain protein</fullName>
    </submittedName>
</protein>
<evidence type="ECO:0000256" key="2">
    <source>
        <dbReference type="ARBA" id="ARBA00022525"/>
    </source>
</evidence>
<reference evidence="7 8" key="1">
    <citation type="journal article" date="2011" name="Stand. Genomic Sci.">
        <title>Complete genome sequence of Haliscomenobacter hydrossis type strain (O).</title>
        <authorList>
            <consortium name="US DOE Joint Genome Institute (JGI-PGF)"/>
            <person name="Daligault H."/>
            <person name="Lapidus A."/>
            <person name="Zeytun A."/>
            <person name="Nolan M."/>
            <person name="Lucas S."/>
            <person name="Del Rio T.G."/>
            <person name="Tice H."/>
            <person name="Cheng J.F."/>
            <person name="Tapia R."/>
            <person name="Han C."/>
            <person name="Goodwin L."/>
            <person name="Pitluck S."/>
            <person name="Liolios K."/>
            <person name="Pagani I."/>
            <person name="Ivanova N."/>
            <person name="Huntemann M."/>
            <person name="Mavromatis K."/>
            <person name="Mikhailova N."/>
            <person name="Pati A."/>
            <person name="Chen A."/>
            <person name="Palaniappan K."/>
            <person name="Land M."/>
            <person name="Hauser L."/>
            <person name="Brambilla E.M."/>
            <person name="Rohde M."/>
            <person name="Verbarg S."/>
            <person name="Goker M."/>
            <person name="Bristow J."/>
            <person name="Eisen J.A."/>
            <person name="Markowitz V."/>
            <person name="Hugenholtz P."/>
            <person name="Kyrpides N.C."/>
            <person name="Klenk H.P."/>
            <person name="Woyke T."/>
        </authorList>
    </citation>
    <scope>NUCLEOTIDE SEQUENCE [LARGE SCALE GENOMIC DNA]</scope>
    <source>
        <strain evidence="8">ATCC 27775 / DSM 1100 / LMG 10767 / O</strain>
    </source>
</reference>
<keyword evidence="3" id="KW-0732">Signal</keyword>
<dbReference type="SUPFAM" id="SSF63829">
    <property type="entry name" value="Calcium-dependent phosphotriesterase"/>
    <property type="match status" value="1"/>
</dbReference>
<sequence>MFHFLLHTFSPWNPGHVPQSRTMNTAVRGVTNDQWFHPLWLGEAPRSHSRHLTEQRRQYGSSEKNEHDFEDNPALLHRFTTAKSRLTFWGGAIVVLFSLFAGGLQAQSGTAFRDFNGDGLQTGAEPGVEGIVVKLYANATLPATDQLIGTTVTGANGGYNFALSVTSGRAANPGEKLRVEFEIPVSHECNLANPVDYTSVAGVVYGSSVQFITGQQGNINFAINYPGQWVETNNPDVFLPCYFFGDNVAGNSDIRNAAGLVTYKFLDSGIPTSHSNSTGAPNPTVLSTYEEVGALYGVAFSRQAQKIFTSAVMRRHTAFGPLGSGGIYMVDPYAPNSPTVNFLDLDAIGIPTRGSGSYPANPGNNTSPVSSVIGTNAERNLNLTPFDPSTDLAAGDQVGKVSIGDIDISDDGRFLYIVNLYDRRLYEIDLGDPLNPTAPTTVNDVRSWAIPDPGIGDPQAGEHRPWGLKFYRGKLFVGLVLSGQDINGDVVSDITVNGNGAQLRGYVFEFSPSGAGTFTPTPLLDFSFNYGRERPWIPWGYSTNPAHPSRHFTGDQREVAEPIIADIEFDDSGSMLIGLLDRKGHQYAINNNDFNGVTRDYEYSTAGELLRANVTETPNGCEYSIVTRSGTADYYNDNLIHSESVQGPLAVLPGGGDAIAVWLDPIRIRSGGTIRLNNTTGAQVPGSAYEVTDDRFTTDPGIDDDATPSKANGLGDVELSGAVAPLEIGNLVWADKDGDGVQDGDERGIQGVTVQLFFGNVMVAQTTTNANGNYYFNDGNVNLAGEDGLRPNATYTIRIPGTQYNNGGVNGTPLQRMLLTASNVGGAGLPNFSDNDASLNAGIAEITANTADYGQNDHTFDFGFIPVDYGDLPAPYHTTVADNGPSHRLGSVLKLGTSVDYDSNGNPNATATGDDTEADGPGDYDAGDDENGVTLPMFIRNQAEDLVIPVMNMTGNPAKLVGFFDWNSDGDFNDANEMYSVTVADAATSVTLNDVTPPPGAVLNRPIGIRFRISTDPTFNTVMSPDGPLPDGEVEDYVATVMAFDYGDLNDALANTSGNPATPGIPADHRTLTSDNGPRHKLTTNAAGDEVILKIGASVDDELEGQPSVDAGKTAGGDDNNSIPAGSANDENGLDVNNLPLFIVTQTTTLVVPVMNMTEQDAKLTVYIDFNKNGDFGAGEMFFVNVPDGATTVNVPIPVPLSAVLGQDLGLRMRLADADEPMSPNGPAQSGEVEDYMVQIAGFDYGDLPNTYVTVDPNAPKHIISEDLKLGTCVDADLTGNPDPMAGSMGAGDDGNVGPVVFGTCTNGDDEDGIRFLTPMVPGYEACIEVTAMNNTGSAAVLQMWVDWDGSGTFSPGEAVNFLTGGGAIPIGGMSTQRFCFQVPANATFAAGNAMVRFRLSANGGLSPNFQVAPIPFGEIEDYKLPLGKIGNLVWNDTNFNGRQDTGEPGIPGREVTVQWAGEDGSIASTGDNRSFLTTTDANGEYYVCGLIPGNYKIIVPTPEDMTPTRANVAGNTVNVIDSDGSITGMDLTMVMETLTIVDVTNLPTGENGLEDTPNVVGTFPDNQTDQTHDFGFAGLDYGDLPEKPQGEDFNTTMAENGPVHVLNDVLRLGKCADAERDGAPDDDAGVFDGKDGDQGNGDDGTDSAFNEAEECDDDEDGIRFITPLVPGFDACIEVTYTAPVGGAVLQAWIDFNGNGQLEAGEQVSFVGGGTLAAGTNQVVNLCFKVPFNAVFNDGTAFVRVRLSPTGGLTADGPAKFDETTIVPQGEVEDYMVKLAKVGNLVWEDRNWNGQQDDLEEDLGINNVVVALVYAGANGTVETSLSNASFPLTAVGDDRIYYDTTSNYTYTDASTKPGFYYFCGLIEGTYDVVVLGPKDLTPTRPNLVTNAQDEDKDSDGLETARNLTTQRTLSHSGPFTIADQEAICELAEGEEGIGDQDLSNLLDVNKVGTFPDDQTDQRFDFGFTPLDFGDLPQETDRPGVAYNTTIAENGPRHIVKPEFFLGMGVDAELDGNPDDEAGSKAYGNDQGDDATDTDPNSWKQGMGTDDGDGIRFMTPLIPGYEACIEIKYALPDNFNGPDGYLNAWIDYNGNGVLDAGEKLAWTKLNGTAAPIEANTGALELEKVYMTQGAGKVIVCFKVPADAKYFEGDMFARFRLSENPRLGPDGILAAELNYPNGRIPCGEVEDYYMPLSKVGNLVWEDRDYDGIQDINEPVIANVPIKLEYAGPDGIFGTNDLEYIYHDTTDVNGRYYFCGLIGNLDPSGVAKPTYRLIVSDPAGMTATFNNPDPSDDACVKNNSNGDDLLIDDRITRDTFAIMDPMAMCTTEAHPNGINDQTTINGFPDGQYDETRDFGYVGFDYGDLPVAGTSYLTLRDSVSALFANKFGPRHAIQPKLYLGEGVDGELNGQPDADAGSKNGGDDDAQGKFKKGLTTDDESGVRLLSPMIPGELAYIKVTYTAQDTAANAGNPSATGYVNKDAYLRAFIDFNGDGDLNDASDLLTFTAVGASQATLANIAANNNPLMPGGVNQMQVFAFRVPLDAVYRDGTAFMRYRLSWEANVGPDNNAYHTTTSPYVNTALAYPRGEVEDYSVPVAKVGNLAWFDHDVKGDQNENDYVDTLQLVLVWGGLEETTGKFDTVGYQSTMGSAGSVTDVLYNLSIAPHLTPTMPPAGNDTPGQIVRTNAQGRYSFQGLIPGTYYLIPLKYLQGDSASFVNAWPRHRVLTLKDNPGVNDQNDSDAMPGALIRINDGNVREPEVCVTPQPKNEAGNSDAADATAMNAMHPTGHPFPDSLYNQTIDFGWVDEPNIEANLDIVGVNYPTSQICGNFNVIMHLCFKNPQEVPLDSLQSFLNLKDAYGNALFTATKPKVSIIDSSYVTSPAGVKVKKSMSSAIAALKVNPAYDGNTDTRLLLPLQENSSFYLPGDSIVCVRVEFEIDPTKTDKYPWSSQGSVTARAIGFNKATGAKRPLTDYFVKSPRFGKTIVVSDLTDEIDDPMNMAGLNYPDGGDGIAFEGMVADRGFNGTYNAPFSAPNVTGRDKYLDQNDKTIQNDECWIKTKWNSGVRDVNIRLDENCEALVTADLLVPNHDDACGFDKYPEGSYYRVIIIDKKTERTIWSSAWRTPFDATPWLGRELIYEVKSVANHCNPLWGKLNFEDKSMPVVTCPVNTYKKLPGGTYTFVCTDVDSIMNVKRSWTDADYAYYTGLATATDNCGNPVLDKVSDVLTVFADCADQAANNYYYAQIARTFYFRDEFGNVGHCTQYIYFKRPTIVLPVCKVEVPANLAAGDIALKPIDLVSKKYELYESVPYFYNGAGQRVYLTGKDYCGFAVNYTDQSVFNTGDCGRKIIRRWSIIDWCYGTGNAYPDYLIANGDCYNGVTWNNHIYSWDQLIIVGDASAPVVKVKDIDHDKYIGTGYADAPKASPTKDNLAKGYDAGDVIEFSTGPMNCEASFLFTKDHFIVEEASKWSFNIVVLERKPIFDLDKLPTGAYEMKTPLGVKVIGDSEKGYSVTGLPMLKDSSRAYFIQVTVANVCYGSTTILVPIRIADRIAPVMVCDDKLVITRDNAGTAKVSAADVDEGSSDNCGALIWRKIRRPIGDCEASFMRLPRFVDANGNGKIDAYDPSSTKPQDYIDENRNKVADELEYFHISTAGALMSPLMDSIPFFCCDPASVMVELWGQDWMGNRSFCWNNITLEDKTPLGCIAPWEISVLCTDKNLAFIDDKVQSAKLFGDVVISSGGICVIADTTYSVVKRLKCGAGTIERIWTLTKQTAHGPVVTTCRQIIRVLPVREYDIYFPVDVDQRDCKTPVIDTAVIKEWGCDLLAVNVSDKRYDASDDECYKIFRTYTVIDWCAYDDRCGDPMAEGSVFVVQRSLWENYGKKPIYVLVRDRDRDQDEEFWLSKDPTTNNADDIYVRGDADFGGVTRAGTTAVSSSYMPKCNDAFLDNPYGLPVGEYYHSFMYTQIIKVYDEVAPVVTGIRDTFCTSATSCTASITKLVTIVDNCTDQVELEQRQLMIAPNQTVDAGSMILYSATRWSVKELGNGQFEITVTGLPEGIHDLIVVGRDECGNLSAATRIPFVVQDCKAPAPICINGLSTELMPDGNRGGMMAVWAKDFVASPIYDCNGQGPETKDGLKVITKYSINRVGEVANPNQTSMTFSCTDAGKRVLVELHAWDERGNHDFCITFIDIQDNRQVCTPGSGSNFGEISGLITTDDLEPVLGASIEISGGAQMNQNTSATGGFSFSNLIKGNDFTVAAQMDKEHLNGVSTFDLVLLQKHILGTQAITSPYRLIAADVNNSKTISTLDMIQIRKLILNLDNKFNNVPSWKFVDASYKFANATNPWSDSFPEVVNINDLTGKVKADFVAIKMGDVNGNASATGAVATEIRGGKDMILIAEEQQLNAGQTYAVAIRAKDLSKLQGFQFTLQVAEQAEIVGLEYGVMKAEHFGLFQNEGTITSSFHSTTSLADDAVLFTLKLKANATTLLSKVLDINSRMTHEEAYNQNDEVMGVVLSFGHAAIDDRAVLRQNTPNPFADETSIGFYLPQATRAKLTIRDVKGALIYQVEGNYTKGNNQVILKQEQLRASGVMYYTLQTNDFTDTKKMVLLNK</sequence>
<dbReference type="PANTHER" id="PTHR23303">
    <property type="entry name" value="CARBOXYPEPTIDASE REGULATORY REGION-CONTAINING"/>
    <property type="match status" value="1"/>
</dbReference>
<dbReference type="CDD" id="cd14252">
    <property type="entry name" value="Dockerin_like"/>
    <property type="match status" value="1"/>
</dbReference>
<evidence type="ECO:0000256" key="3">
    <source>
        <dbReference type="ARBA" id="ARBA00022729"/>
    </source>
</evidence>
<feature type="compositionally biased region" description="Polar residues" evidence="4">
    <location>
        <begin position="900"/>
        <end position="913"/>
    </location>
</feature>
<dbReference type="Gene3D" id="2.60.40.680">
    <property type="match status" value="1"/>
</dbReference>
<gene>
    <name evidence="7" type="ordered locus">Halhy_2116</name>
</gene>
<evidence type="ECO:0000256" key="1">
    <source>
        <dbReference type="ARBA" id="ARBA00004613"/>
    </source>
</evidence>
<evidence type="ECO:0000313" key="8">
    <source>
        <dbReference type="Proteomes" id="UP000008461"/>
    </source>
</evidence>
<feature type="domain" description="SD-repeat containing protein B" evidence="5">
    <location>
        <begin position="1429"/>
        <end position="1529"/>
    </location>
</feature>
<dbReference type="PANTHER" id="PTHR23303:SF15">
    <property type="entry name" value="COLOSSIN-A"/>
    <property type="match status" value="1"/>
</dbReference>
<feature type="domain" description="SD-repeat containing protein B" evidence="5">
    <location>
        <begin position="1780"/>
        <end position="1913"/>
    </location>
</feature>
<feature type="region of interest" description="Disordered" evidence="4">
    <location>
        <begin position="1057"/>
        <end position="1083"/>
    </location>
</feature>
<feature type="region of interest" description="Disordered" evidence="4">
    <location>
        <begin position="2011"/>
        <end position="2049"/>
    </location>
</feature>
<dbReference type="Gene3D" id="1.10.1330.10">
    <property type="entry name" value="Dockerin domain"/>
    <property type="match status" value="1"/>
</dbReference>
<proteinExistence type="predicted"/>
<feature type="region of interest" description="Disordered" evidence="4">
    <location>
        <begin position="1098"/>
        <end position="1131"/>
    </location>
</feature>
<feature type="domain" description="GEVED" evidence="6">
    <location>
        <begin position="1164"/>
        <end position="1239"/>
    </location>
</feature>
<dbReference type="GO" id="GO:0000272">
    <property type="term" value="P:polysaccharide catabolic process"/>
    <property type="evidence" value="ECO:0007669"/>
    <property type="project" value="InterPro"/>
</dbReference>
<dbReference type="InterPro" id="IPR045474">
    <property type="entry name" value="GEVED"/>
</dbReference>
<organism evidence="7 8">
    <name type="scientific">Haliscomenobacter hydrossis (strain ATCC 27775 / DSM 1100 / LMG 10767 / O)</name>
    <dbReference type="NCBI Taxonomy" id="760192"/>
    <lineage>
        <taxon>Bacteria</taxon>
        <taxon>Pseudomonadati</taxon>
        <taxon>Bacteroidota</taxon>
        <taxon>Saprospiria</taxon>
        <taxon>Saprospirales</taxon>
        <taxon>Haliscomenobacteraceae</taxon>
        <taxon>Haliscomenobacter</taxon>
    </lineage>
</organism>
<dbReference type="HOGENOM" id="CLU_223572_0_0_10"/>
<feature type="domain" description="GEVED" evidence="6">
    <location>
        <begin position="1690"/>
        <end position="1777"/>
    </location>
</feature>
<dbReference type="SUPFAM" id="SSF117074">
    <property type="entry name" value="Hypothetical protein PA1324"/>
    <property type="match status" value="6"/>
</dbReference>
<dbReference type="Pfam" id="PF17210">
    <property type="entry name" value="SdrD_B"/>
    <property type="match status" value="4"/>
</dbReference>
<dbReference type="Gene3D" id="2.60.40.10">
    <property type="entry name" value="Immunoglobulins"/>
    <property type="match status" value="5"/>
</dbReference>
<feature type="compositionally biased region" description="Acidic residues" evidence="4">
    <location>
        <begin position="2011"/>
        <end position="2020"/>
    </location>
</feature>
<feature type="region of interest" description="Disordered" evidence="4">
    <location>
        <begin position="900"/>
        <end position="928"/>
    </location>
</feature>
<feature type="region of interest" description="Disordered" evidence="4">
    <location>
        <begin position="1619"/>
        <end position="1651"/>
    </location>
</feature>
<evidence type="ECO:0000259" key="6">
    <source>
        <dbReference type="Pfam" id="PF20009"/>
    </source>
</evidence>
<keyword evidence="2" id="KW-0964">Secreted</keyword>
<name>F4KQL2_HALH1</name>
<feature type="domain" description="SD-repeat containing protein B" evidence="5">
    <location>
        <begin position="727"/>
        <end position="778"/>
    </location>
</feature>
<dbReference type="STRING" id="760192.Halhy_2116"/>
<comment type="subcellular location">
    <subcellularLocation>
        <location evidence="1">Secreted</location>
    </subcellularLocation>
</comment>
<feature type="domain" description="SD-repeat containing protein B" evidence="5">
    <location>
        <begin position="2196"/>
        <end position="2290"/>
    </location>
</feature>
<dbReference type="InterPro" id="IPR051417">
    <property type="entry name" value="SDr/BOS_complex"/>
</dbReference>
<keyword evidence="8" id="KW-1185">Reference proteome</keyword>
<dbReference type="GO" id="GO:0005576">
    <property type="term" value="C:extracellular region"/>
    <property type="evidence" value="ECO:0007669"/>
    <property type="project" value="UniProtKB-SubCell"/>
</dbReference>
<dbReference type="InterPro" id="IPR036439">
    <property type="entry name" value="Dockerin_dom_sf"/>
</dbReference>
<dbReference type="InterPro" id="IPR013783">
    <property type="entry name" value="Ig-like_fold"/>
</dbReference>
<feature type="domain" description="GEVED" evidence="6">
    <location>
        <begin position="960"/>
        <end position="1038"/>
    </location>
</feature>
<reference key="2">
    <citation type="submission" date="2011-04" db="EMBL/GenBank/DDBJ databases">
        <title>Complete sequence of chromosome of Haliscomenobacter hydrossis DSM 1100.</title>
        <authorList>
            <consortium name="US DOE Joint Genome Institute (JGI-PGF)"/>
            <person name="Lucas S."/>
            <person name="Han J."/>
            <person name="Lapidus A."/>
            <person name="Bruce D."/>
            <person name="Goodwin L."/>
            <person name="Pitluck S."/>
            <person name="Peters L."/>
            <person name="Kyrpides N."/>
            <person name="Mavromatis K."/>
            <person name="Ivanova N."/>
            <person name="Ovchinnikova G."/>
            <person name="Pagani I."/>
            <person name="Daligault H."/>
            <person name="Detter J.C."/>
            <person name="Han C."/>
            <person name="Land M."/>
            <person name="Hauser L."/>
            <person name="Markowitz V."/>
            <person name="Cheng J.-F."/>
            <person name="Hugenholtz P."/>
            <person name="Woyke T."/>
            <person name="Wu D."/>
            <person name="Verbarg S."/>
            <person name="Frueling A."/>
            <person name="Brambilla E."/>
            <person name="Klenk H.-P."/>
            <person name="Eisen J.A."/>
        </authorList>
    </citation>
    <scope>NUCLEOTIDE SEQUENCE</scope>
    <source>
        <strain>DSM 1100</strain>
    </source>
</reference>
<evidence type="ECO:0000259" key="5">
    <source>
        <dbReference type="Pfam" id="PF17210"/>
    </source>
</evidence>
<dbReference type="KEGG" id="hhy:Halhy_2116"/>
<dbReference type="Proteomes" id="UP000008461">
    <property type="component" value="Chromosome"/>
</dbReference>
<dbReference type="EMBL" id="CP002691">
    <property type="protein sequence ID" value="AEE50001.1"/>
    <property type="molecule type" value="Genomic_DNA"/>
</dbReference>
<dbReference type="InterPro" id="IPR033764">
    <property type="entry name" value="Sdr_B"/>
</dbReference>
<feature type="compositionally biased region" description="Acidic residues" evidence="4">
    <location>
        <begin position="914"/>
        <end position="928"/>
    </location>
</feature>
<feature type="domain" description="GEVED" evidence="6">
    <location>
        <begin position="1342"/>
        <end position="1425"/>
    </location>
</feature>
<evidence type="ECO:0000256" key="4">
    <source>
        <dbReference type="SAM" id="MobiDB-lite"/>
    </source>
</evidence>
<dbReference type="eggNOG" id="COG3210">
    <property type="taxonomic scope" value="Bacteria"/>
</dbReference>